<evidence type="ECO:0000259" key="2">
    <source>
        <dbReference type="PROSITE" id="PS50164"/>
    </source>
</evidence>
<name>A0A8J7KTQ5_9ACTN</name>
<dbReference type="PANTHER" id="PTHR30231">
    <property type="entry name" value="DNA POLYMERASE III SUBUNIT EPSILON"/>
    <property type="match status" value="1"/>
</dbReference>
<dbReference type="InterPro" id="IPR013520">
    <property type="entry name" value="Ribonucl_H"/>
</dbReference>
<dbReference type="CDD" id="cd10434">
    <property type="entry name" value="GIY-YIG_UvrC_Cho"/>
    <property type="match status" value="1"/>
</dbReference>
<dbReference type="Pfam" id="PF01541">
    <property type="entry name" value="GIY-YIG"/>
    <property type="match status" value="1"/>
</dbReference>
<dbReference type="GO" id="GO:0006289">
    <property type="term" value="P:nucleotide-excision repair"/>
    <property type="evidence" value="ECO:0007669"/>
    <property type="project" value="InterPro"/>
</dbReference>
<dbReference type="InterPro" id="IPR000305">
    <property type="entry name" value="GIY-YIG_endonuc"/>
</dbReference>
<dbReference type="SUPFAM" id="SSF82771">
    <property type="entry name" value="GIY-YIG endonuclease"/>
    <property type="match status" value="1"/>
</dbReference>
<sequence>MLQTTIDDLGEPLREVTFVVVDLETTGGSPQGSEITEIGAVKVRGGEVLGEFSTLVNPGGPIPPYISVLTGITDAMVIEAPPIAEVLPQFLAWAEGAVLVAHNAPFDIGFLKAACARTGRAWPGARTLDTVPLARRTLTRDEVPNCKLGTLAAFFRADTEPIHRALDDARATVDVLHGLLGRLKHVDTFDELTAYMKISDPERRGKKHLARGIPHAPGVYVFRDAADLPLYVGTSSDLATRVNSYFTASENRARMTSMIRLAERIEAVECAHALEAEVRELRMIVAHQPPYNKRSKYPRRPPRPVKDLDAHVKRHLGRIDRLSTAQRYEEAALERTKLARTLRGAIRVARLGALAAVGELVAARPTSAGGWEISVIRHGRLAAAGTSPPRQHPRPTLDLLLRTAETVLGPTEALEETDLLHTWLERPETRLVSSTAGWSTPTDGALRWTDLLARAEIHTNKWSTTERLDR</sequence>
<dbReference type="InterPro" id="IPR012337">
    <property type="entry name" value="RNaseH-like_sf"/>
</dbReference>
<comment type="caution">
    <text evidence="3">The sequence shown here is derived from an EMBL/GenBank/DDBJ whole genome shotgun (WGS) entry which is preliminary data.</text>
</comment>
<dbReference type="Pfam" id="PF00929">
    <property type="entry name" value="RNase_T"/>
    <property type="match status" value="1"/>
</dbReference>
<dbReference type="CDD" id="cd06127">
    <property type="entry name" value="DEDDh"/>
    <property type="match status" value="1"/>
</dbReference>
<dbReference type="RefSeq" id="WP_233473064.1">
    <property type="nucleotide sequence ID" value="NZ_BONS01000019.1"/>
</dbReference>
<dbReference type="GO" id="GO:0003887">
    <property type="term" value="F:DNA-directed DNA polymerase activity"/>
    <property type="evidence" value="ECO:0007669"/>
    <property type="project" value="InterPro"/>
</dbReference>
<proteinExistence type="predicted"/>
<dbReference type="InterPro" id="IPR047296">
    <property type="entry name" value="GIY-YIG_UvrC_Cho"/>
</dbReference>
<keyword evidence="4" id="KW-1185">Reference proteome</keyword>
<organism evidence="3 4">
    <name type="scientific">Longispora fulva</name>
    <dbReference type="NCBI Taxonomy" id="619741"/>
    <lineage>
        <taxon>Bacteria</taxon>
        <taxon>Bacillati</taxon>
        <taxon>Actinomycetota</taxon>
        <taxon>Actinomycetes</taxon>
        <taxon>Micromonosporales</taxon>
        <taxon>Micromonosporaceae</taxon>
        <taxon>Longispora</taxon>
    </lineage>
</organism>
<dbReference type="NCBIfam" id="NF005907">
    <property type="entry name" value="PRK07883.1-5"/>
    <property type="match status" value="1"/>
</dbReference>
<dbReference type="Gene3D" id="3.30.420.10">
    <property type="entry name" value="Ribonuclease H-like superfamily/Ribonuclease H"/>
    <property type="match status" value="1"/>
</dbReference>
<dbReference type="SMART" id="SM00465">
    <property type="entry name" value="GIYc"/>
    <property type="match status" value="1"/>
</dbReference>
<dbReference type="SMART" id="SM00479">
    <property type="entry name" value="EXOIII"/>
    <property type="match status" value="1"/>
</dbReference>
<accession>A0A8J7KTQ5</accession>
<protein>
    <submittedName>
        <fullName evidence="3">DNA polymerase III epsilon subunit family exonuclease</fullName>
    </submittedName>
</protein>
<dbReference type="GO" id="GO:0005829">
    <property type="term" value="C:cytosol"/>
    <property type="evidence" value="ECO:0007669"/>
    <property type="project" value="TreeGrafter"/>
</dbReference>
<evidence type="ECO:0000313" key="4">
    <source>
        <dbReference type="Proteomes" id="UP000622552"/>
    </source>
</evidence>
<dbReference type="SUPFAM" id="SSF53098">
    <property type="entry name" value="Ribonuclease H-like"/>
    <property type="match status" value="1"/>
</dbReference>
<dbReference type="EMBL" id="JADOUF010000001">
    <property type="protein sequence ID" value="MBG6140997.1"/>
    <property type="molecule type" value="Genomic_DNA"/>
</dbReference>
<keyword evidence="1 3" id="KW-0378">Hydrolase</keyword>
<dbReference type="GO" id="GO:0003677">
    <property type="term" value="F:DNA binding"/>
    <property type="evidence" value="ECO:0007669"/>
    <property type="project" value="InterPro"/>
</dbReference>
<evidence type="ECO:0000256" key="1">
    <source>
        <dbReference type="ARBA" id="ARBA00022839"/>
    </source>
</evidence>
<dbReference type="PROSITE" id="PS50164">
    <property type="entry name" value="GIY_YIG"/>
    <property type="match status" value="1"/>
</dbReference>
<dbReference type="FunFam" id="3.30.420.10:FF:000045">
    <property type="entry name" value="3'-5' exonuclease DinG"/>
    <property type="match status" value="1"/>
</dbReference>
<dbReference type="Proteomes" id="UP000622552">
    <property type="component" value="Unassembled WGS sequence"/>
</dbReference>
<feature type="domain" description="GIY-YIG" evidence="2">
    <location>
        <begin position="215"/>
        <end position="293"/>
    </location>
</feature>
<reference evidence="3" key="1">
    <citation type="submission" date="2020-11" db="EMBL/GenBank/DDBJ databases">
        <title>Sequencing the genomes of 1000 actinobacteria strains.</title>
        <authorList>
            <person name="Klenk H.-P."/>
        </authorList>
    </citation>
    <scope>NUCLEOTIDE SEQUENCE</scope>
    <source>
        <strain evidence="3">DSM 45356</strain>
    </source>
</reference>
<dbReference type="GO" id="GO:0008408">
    <property type="term" value="F:3'-5' exonuclease activity"/>
    <property type="evidence" value="ECO:0007669"/>
    <property type="project" value="TreeGrafter"/>
</dbReference>
<dbReference type="InterPro" id="IPR006054">
    <property type="entry name" value="DnaQ"/>
</dbReference>
<dbReference type="NCBIfam" id="TIGR00573">
    <property type="entry name" value="dnaq"/>
    <property type="match status" value="1"/>
</dbReference>
<dbReference type="GO" id="GO:0045004">
    <property type="term" value="P:DNA replication proofreading"/>
    <property type="evidence" value="ECO:0007669"/>
    <property type="project" value="TreeGrafter"/>
</dbReference>
<keyword evidence="1 3" id="KW-0540">Nuclease</keyword>
<gene>
    <name evidence="3" type="ORF">IW245_007191</name>
</gene>
<dbReference type="InterPro" id="IPR035901">
    <property type="entry name" value="GIY-YIG_endonuc_sf"/>
</dbReference>
<evidence type="ECO:0000313" key="3">
    <source>
        <dbReference type="EMBL" id="MBG6140997.1"/>
    </source>
</evidence>
<dbReference type="Gene3D" id="3.40.1440.10">
    <property type="entry name" value="GIY-YIG endonuclease"/>
    <property type="match status" value="1"/>
</dbReference>
<dbReference type="PANTHER" id="PTHR30231:SF41">
    <property type="entry name" value="DNA POLYMERASE III SUBUNIT EPSILON"/>
    <property type="match status" value="1"/>
</dbReference>
<dbReference type="AlphaFoldDB" id="A0A8J7KTQ5"/>
<dbReference type="InterPro" id="IPR036397">
    <property type="entry name" value="RNaseH_sf"/>
</dbReference>
<keyword evidence="1 3" id="KW-0269">Exonuclease</keyword>